<dbReference type="InterPro" id="IPR011051">
    <property type="entry name" value="RmlC_Cupin_sf"/>
</dbReference>
<dbReference type="Gene3D" id="2.60.120.10">
    <property type="entry name" value="Jelly Rolls"/>
    <property type="match status" value="1"/>
</dbReference>
<evidence type="ECO:0000256" key="1">
    <source>
        <dbReference type="ARBA" id="ARBA00006622"/>
    </source>
</evidence>
<evidence type="ECO:0000256" key="2">
    <source>
        <dbReference type="ARBA" id="ARBA00022723"/>
    </source>
</evidence>
<dbReference type="InterPro" id="IPR014710">
    <property type="entry name" value="RmlC-like_jellyroll"/>
</dbReference>
<evidence type="ECO:0000313" key="6">
    <source>
        <dbReference type="EMBL" id="MFC4109237.1"/>
    </source>
</evidence>
<keyword evidence="2" id="KW-0479">Metal-binding</keyword>
<evidence type="ECO:0000256" key="4">
    <source>
        <dbReference type="ARBA" id="ARBA00023002"/>
    </source>
</evidence>
<keyword evidence="7" id="KW-1185">Reference proteome</keyword>
<keyword evidence="5" id="KW-0408">Iron</keyword>
<gene>
    <name evidence="6" type="ORF">ACFOX0_25320</name>
</gene>
<dbReference type="PANTHER" id="PTHR12918:SF1">
    <property type="entry name" value="CYSTEINE DIOXYGENASE TYPE 1"/>
    <property type="match status" value="1"/>
</dbReference>
<protein>
    <submittedName>
        <fullName evidence="6">Cysteine dioxygenase</fullName>
    </submittedName>
</protein>
<dbReference type="Proteomes" id="UP001595868">
    <property type="component" value="Unassembled WGS sequence"/>
</dbReference>
<name>A0ABV8KTK1_9ACTN</name>
<evidence type="ECO:0000313" key="7">
    <source>
        <dbReference type="Proteomes" id="UP001595868"/>
    </source>
</evidence>
<evidence type="ECO:0000256" key="3">
    <source>
        <dbReference type="ARBA" id="ARBA00022964"/>
    </source>
</evidence>
<dbReference type="PANTHER" id="PTHR12918">
    <property type="entry name" value="CYSTEINE DIOXYGENASE"/>
    <property type="match status" value="1"/>
</dbReference>
<evidence type="ECO:0000256" key="5">
    <source>
        <dbReference type="ARBA" id="ARBA00023004"/>
    </source>
</evidence>
<dbReference type="GO" id="GO:0051213">
    <property type="term" value="F:dioxygenase activity"/>
    <property type="evidence" value="ECO:0007669"/>
    <property type="project" value="UniProtKB-KW"/>
</dbReference>
<dbReference type="EMBL" id="JBHSBN010000022">
    <property type="protein sequence ID" value="MFC4109237.1"/>
    <property type="molecule type" value="Genomic_DNA"/>
</dbReference>
<keyword evidence="3 6" id="KW-0223">Dioxygenase</keyword>
<sequence>MISLTRAERGLLAVARQYAADPEAWPFPVRYDPAQRWYARLGGTPDHEVWVLTWLPGQHTDLHDHGGCAGAFTVVSGELTEETVAAGTLRPRTLVTGTGRSFGPRHVHRVSNRGDRPAVSVHVYRPALRRMNRYDLHDGRLRMVEVAEAGVAW</sequence>
<accession>A0ABV8KTK1</accession>
<dbReference type="Pfam" id="PF05995">
    <property type="entry name" value="CDO_I"/>
    <property type="match status" value="1"/>
</dbReference>
<dbReference type="SUPFAM" id="SSF51182">
    <property type="entry name" value="RmlC-like cupins"/>
    <property type="match status" value="1"/>
</dbReference>
<comment type="caution">
    <text evidence="6">The sequence shown here is derived from an EMBL/GenBank/DDBJ whole genome shotgun (WGS) entry which is preliminary data.</text>
</comment>
<proteinExistence type="inferred from homology"/>
<organism evidence="6 7">
    <name type="scientific">Micromonospora zhanjiangensis</name>
    <dbReference type="NCBI Taxonomy" id="1522057"/>
    <lineage>
        <taxon>Bacteria</taxon>
        <taxon>Bacillati</taxon>
        <taxon>Actinomycetota</taxon>
        <taxon>Actinomycetes</taxon>
        <taxon>Micromonosporales</taxon>
        <taxon>Micromonosporaceae</taxon>
        <taxon>Micromonospora</taxon>
    </lineage>
</organism>
<keyword evidence="4" id="KW-0560">Oxidoreductase</keyword>
<comment type="similarity">
    <text evidence="1">Belongs to the cysteine dioxygenase family.</text>
</comment>
<reference evidence="7" key="1">
    <citation type="journal article" date="2019" name="Int. J. Syst. Evol. Microbiol.">
        <title>The Global Catalogue of Microorganisms (GCM) 10K type strain sequencing project: providing services to taxonomists for standard genome sequencing and annotation.</title>
        <authorList>
            <consortium name="The Broad Institute Genomics Platform"/>
            <consortium name="The Broad Institute Genome Sequencing Center for Infectious Disease"/>
            <person name="Wu L."/>
            <person name="Ma J."/>
        </authorList>
    </citation>
    <scope>NUCLEOTIDE SEQUENCE [LARGE SCALE GENOMIC DNA]</scope>
    <source>
        <strain evidence="7">2902at01</strain>
    </source>
</reference>
<dbReference type="CDD" id="cd10548">
    <property type="entry name" value="cupin_CDO"/>
    <property type="match status" value="1"/>
</dbReference>
<dbReference type="InterPro" id="IPR010300">
    <property type="entry name" value="CDO_1"/>
</dbReference>